<evidence type="ECO:0000313" key="3">
    <source>
        <dbReference type="Proteomes" id="UP001373714"/>
    </source>
</evidence>
<proteinExistence type="predicted"/>
<dbReference type="EMBL" id="JAVHNS010000003">
    <property type="protein sequence ID" value="KAK6360903.1"/>
    <property type="molecule type" value="Genomic_DNA"/>
</dbReference>
<dbReference type="SUPFAM" id="SSF52047">
    <property type="entry name" value="RNI-like"/>
    <property type="match status" value="1"/>
</dbReference>
<dbReference type="Proteomes" id="UP001373714">
    <property type="component" value="Unassembled WGS sequence"/>
</dbReference>
<feature type="region of interest" description="Disordered" evidence="1">
    <location>
        <begin position="449"/>
        <end position="503"/>
    </location>
</feature>
<accession>A0AAV9VIE6</accession>
<protein>
    <recommendedName>
        <fullName evidence="4">F-box domain-containing protein</fullName>
    </recommendedName>
</protein>
<reference evidence="2 3" key="1">
    <citation type="submission" date="2019-10" db="EMBL/GenBank/DDBJ databases">
        <authorList>
            <person name="Palmer J.M."/>
        </authorList>
    </citation>
    <scope>NUCLEOTIDE SEQUENCE [LARGE SCALE GENOMIC DNA]</scope>
    <source>
        <strain evidence="2 3">TWF730</strain>
    </source>
</reference>
<evidence type="ECO:0008006" key="4">
    <source>
        <dbReference type="Google" id="ProtNLM"/>
    </source>
</evidence>
<gene>
    <name evidence="2" type="ORF">TWF730_007018</name>
</gene>
<evidence type="ECO:0000313" key="2">
    <source>
        <dbReference type="EMBL" id="KAK6360903.1"/>
    </source>
</evidence>
<evidence type="ECO:0000256" key="1">
    <source>
        <dbReference type="SAM" id="MobiDB-lite"/>
    </source>
</evidence>
<comment type="caution">
    <text evidence="2">The sequence shown here is derived from an EMBL/GenBank/DDBJ whole genome shotgun (WGS) entry which is preliminary data.</text>
</comment>
<organism evidence="2 3">
    <name type="scientific">Orbilia blumenaviensis</name>
    <dbReference type="NCBI Taxonomy" id="1796055"/>
    <lineage>
        <taxon>Eukaryota</taxon>
        <taxon>Fungi</taxon>
        <taxon>Dikarya</taxon>
        <taxon>Ascomycota</taxon>
        <taxon>Pezizomycotina</taxon>
        <taxon>Orbiliomycetes</taxon>
        <taxon>Orbiliales</taxon>
        <taxon>Orbiliaceae</taxon>
        <taxon>Orbilia</taxon>
    </lineage>
</organism>
<keyword evidence="3" id="KW-1185">Reference proteome</keyword>
<dbReference type="AlphaFoldDB" id="A0AAV9VIE6"/>
<feature type="compositionally biased region" description="Acidic residues" evidence="1">
    <location>
        <begin position="463"/>
        <end position="503"/>
    </location>
</feature>
<name>A0AAV9VIE6_9PEZI</name>
<sequence length="503" mass="57771">MLEERPREIGTRGVNGPFAALPTEICHFIMEYADKASKDALAQCSRHSYSITFPFRFNRIKLSEVNHRPWLNSFTHGWLAPLVRWIRAVALDIADLRFLKSLPAELTVFPNLQSLKFSLHAPKPFEGNLFTTLITSLSQLPYFQNLTHLSLNFYGYVTQFEPGDILIMGTVQSSFADQQELKKEEIAAHKYERALRFFPSDMTRDILGDYLSKVQVIEKTLSGEIYYPKKLQSLELGMGSHQPYYLTPVLNCPAITTIYFDYSPSLLRDSKNLTPMLQFLSVKNLVIEHVARFPSPVVIANLFPNVTSITITKHYMIYWSEFVTLLPRVRDFIFPWPRVSCRYAGTDFMDVGMRSLIAGMDNMRYPNITFRGSYDSEEGYHKEISASCTVVVDKSGQWDVKWEGDVDFDPKDMKLADFEIEMLDRRILDSDDSDIWGEEDRGSVYSEYIETEEDGGPVHGSAEADDADSGDYRDFDDEYGDGDWDDDSEYWESEEDEAMDLIA</sequence>